<dbReference type="GO" id="GO:0000162">
    <property type="term" value="P:L-tryptophan biosynthetic process"/>
    <property type="evidence" value="ECO:0007669"/>
    <property type="project" value="UniProtKB-UniRule"/>
</dbReference>
<evidence type="ECO:0000256" key="6">
    <source>
        <dbReference type="ARBA" id="ARBA00022822"/>
    </source>
</evidence>
<dbReference type="EMBL" id="FOHS01000001">
    <property type="protein sequence ID" value="SET12852.1"/>
    <property type="molecule type" value="Genomic_DNA"/>
</dbReference>
<dbReference type="InterPro" id="IPR044643">
    <property type="entry name" value="TrpF_fam"/>
</dbReference>
<evidence type="ECO:0000313" key="11">
    <source>
        <dbReference type="EMBL" id="SET12852.1"/>
    </source>
</evidence>
<sequence>MNIAPASPFGFANSLRMPNATHLRLKVCGLRQAENILEVAGLEPDFLGFIFTPKSKRFVGEELSGELLRSLPAGVRKVGVFVDQSVAEIMQQVRRYGLDLVQLHGAEPPAQCAALRANDVGVIKAFAVADAVDFAALEPYVPFCDYFLFDAAGPQPGGNGTRFSWELLRRYNLPVPYLLAGGIGPGMAAELARLDLPGLYGLDVNSGFEIAPALKDADRLREFFTELQG</sequence>
<dbReference type="Proteomes" id="UP000198697">
    <property type="component" value="Unassembled WGS sequence"/>
</dbReference>
<dbReference type="SUPFAM" id="SSF51366">
    <property type="entry name" value="Ribulose-phoshate binding barrel"/>
    <property type="match status" value="1"/>
</dbReference>
<feature type="domain" description="N-(5'phosphoribosyl) anthranilate isomerase (PRAI)" evidence="10">
    <location>
        <begin position="26"/>
        <end position="225"/>
    </location>
</feature>
<comment type="similarity">
    <text evidence="9">Belongs to the TrpF family.</text>
</comment>
<dbReference type="PANTHER" id="PTHR42894">
    <property type="entry name" value="N-(5'-PHOSPHORIBOSYL)ANTHRANILATE ISOMERASE"/>
    <property type="match status" value="1"/>
</dbReference>
<evidence type="ECO:0000256" key="9">
    <source>
        <dbReference type="HAMAP-Rule" id="MF_00135"/>
    </source>
</evidence>
<dbReference type="PANTHER" id="PTHR42894:SF1">
    <property type="entry name" value="N-(5'-PHOSPHORIBOSYL)ANTHRANILATE ISOMERASE"/>
    <property type="match status" value="1"/>
</dbReference>
<keyword evidence="7 9" id="KW-0057">Aromatic amino acid biosynthesis</keyword>
<dbReference type="Pfam" id="PF00697">
    <property type="entry name" value="PRAI"/>
    <property type="match status" value="1"/>
</dbReference>
<dbReference type="AlphaFoldDB" id="A0A1I0C1U5"/>
<organism evidence="11 12">
    <name type="scientific">Hymenobacter actinosclerus</name>
    <dbReference type="NCBI Taxonomy" id="82805"/>
    <lineage>
        <taxon>Bacteria</taxon>
        <taxon>Pseudomonadati</taxon>
        <taxon>Bacteroidota</taxon>
        <taxon>Cytophagia</taxon>
        <taxon>Cytophagales</taxon>
        <taxon>Hymenobacteraceae</taxon>
        <taxon>Hymenobacter</taxon>
    </lineage>
</organism>
<evidence type="ECO:0000256" key="2">
    <source>
        <dbReference type="ARBA" id="ARBA00004664"/>
    </source>
</evidence>
<dbReference type="InterPro" id="IPR001240">
    <property type="entry name" value="PRAI_dom"/>
</dbReference>
<dbReference type="GO" id="GO:0004640">
    <property type="term" value="F:phosphoribosylanthranilate isomerase activity"/>
    <property type="evidence" value="ECO:0007669"/>
    <property type="project" value="UniProtKB-UniRule"/>
</dbReference>
<comment type="catalytic activity">
    <reaction evidence="1 9">
        <text>N-(5-phospho-beta-D-ribosyl)anthranilate = 1-(2-carboxyphenylamino)-1-deoxy-D-ribulose 5-phosphate</text>
        <dbReference type="Rhea" id="RHEA:21540"/>
        <dbReference type="ChEBI" id="CHEBI:18277"/>
        <dbReference type="ChEBI" id="CHEBI:58613"/>
        <dbReference type="EC" id="5.3.1.24"/>
    </reaction>
</comment>
<dbReference type="HAMAP" id="MF_00135">
    <property type="entry name" value="PRAI"/>
    <property type="match status" value="1"/>
</dbReference>
<evidence type="ECO:0000259" key="10">
    <source>
        <dbReference type="Pfam" id="PF00697"/>
    </source>
</evidence>
<dbReference type="STRING" id="82805.SAMN04487998_1263"/>
<accession>A0A1I0C1U5</accession>
<dbReference type="CDD" id="cd00405">
    <property type="entry name" value="PRAI"/>
    <property type="match status" value="1"/>
</dbReference>
<name>A0A1I0C1U5_9BACT</name>
<dbReference type="InterPro" id="IPR011060">
    <property type="entry name" value="RibuloseP-bd_barrel"/>
</dbReference>
<reference evidence="12" key="1">
    <citation type="submission" date="2016-10" db="EMBL/GenBank/DDBJ databases">
        <authorList>
            <person name="Varghese N."/>
            <person name="Submissions S."/>
        </authorList>
    </citation>
    <scope>NUCLEOTIDE SEQUENCE [LARGE SCALE GENOMIC DNA]</scope>
    <source>
        <strain evidence="12">DSM 15310</strain>
    </source>
</reference>
<gene>
    <name evidence="9" type="primary">trpF</name>
    <name evidence="11" type="ORF">SAMN04487998_1263</name>
</gene>
<evidence type="ECO:0000256" key="8">
    <source>
        <dbReference type="ARBA" id="ARBA00023235"/>
    </source>
</evidence>
<evidence type="ECO:0000256" key="3">
    <source>
        <dbReference type="ARBA" id="ARBA00012572"/>
    </source>
</evidence>
<dbReference type="EC" id="5.3.1.24" evidence="3 9"/>
<protein>
    <recommendedName>
        <fullName evidence="4 9">N-(5'-phosphoribosyl)anthranilate isomerase</fullName>
        <shortName evidence="9">PRAI</shortName>
        <ecNumber evidence="3 9">5.3.1.24</ecNumber>
    </recommendedName>
</protein>
<evidence type="ECO:0000256" key="4">
    <source>
        <dbReference type="ARBA" id="ARBA00022272"/>
    </source>
</evidence>
<evidence type="ECO:0000256" key="7">
    <source>
        <dbReference type="ARBA" id="ARBA00023141"/>
    </source>
</evidence>
<dbReference type="UniPathway" id="UPA00035">
    <property type="reaction ID" value="UER00042"/>
</dbReference>
<keyword evidence="5 9" id="KW-0028">Amino-acid biosynthesis</keyword>
<keyword evidence="6 9" id="KW-0822">Tryptophan biosynthesis</keyword>
<comment type="pathway">
    <text evidence="2 9">Amino-acid biosynthesis; L-tryptophan biosynthesis; L-tryptophan from chorismate: step 3/5.</text>
</comment>
<evidence type="ECO:0000256" key="1">
    <source>
        <dbReference type="ARBA" id="ARBA00001164"/>
    </source>
</evidence>
<evidence type="ECO:0000256" key="5">
    <source>
        <dbReference type="ARBA" id="ARBA00022605"/>
    </source>
</evidence>
<evidence type="ECO:0000313" key="12">
    <source>
        <dbReference type="Proteomes" id="UP000198697"/>
    </source>
</evidence>
<proteinExistence type="inferred from homology"/>
<dbReference type="InterPro" id="IPR013785">
    <property type="entry name" value="Aldolase_TIM"/>
</dbReference>
<keyword evidence="12" id="KW-1185">Reference proteome</keyword>
<keyword evidence="8 9" id="KW-0413">Isomerase</keyword>
<dbReference type="Gene3D" id="3.20.20.70">
    <property type="entry name" value="Aldolase class I"/>
    <property type="match status" value="1"/>
</dbReference>